<dbReference type="Proteomes" id="UP000717996">
    <property type="component" value="Unassembled WGS sequence"/>
</dbReference>
<evidence type="ECO:0000313" key="12">
    <source>
        <dbReference type="EMBL" id="KAG1538153.1"/>
    </source>
</evidence>
<evidence type="ECO:0000313" key="13">
    <source>
        <dbReference type="Proteomes" id="UP000716291"/>
    </source>
</evidence>
<keyword evidence="10" id="KW-0999">Mitochondrion inner membrane</keyword>
<dbReference type="Gene3D" id="1.20.58.340">
    <property type="entry name" value="Magnesium transport protein CorA, transmembrane region"/>
    <property type="match status" value="1"/>
</dbReference>
<gene>
    <name evidence="12" type="ORF">G6F51_009946</name>
    <name evidence="11" type="ORF">G6F64_007846</name>
</gene>
<evidence type="ECO:0000256" key="7">
    <source>
        <dbReference type="ARBA" id="ARBA00022989"/>
    </source>
</evidence>
<protein>
    <recommendedName>
        <fullName evidence="10">Magnesium transporter</fullName>
    </recommendedName>
</protein>
<reference evidence="11" key="1">
    <citation type="journal article" date="2020" name="Microb. Genom.">
        <title>Genetic diversity of clinical and environmental Mucorales isolates obtained from an investigation of mucormycosis cases among solid organ transplant recipients.</title>
        <authorList>
            <person name="Nguyen M.H."/>
            <person name="Kaul D."/>
            <person name="Muto C."/>
            <person name="Cheng S.J."/>
            <person name="Richter R.A."/>
            <person name="Bruno V.M."/>
            <person name="Liu G."/>
            <person name="Beyhan S."/>
            <person name="Sundermann A.J."/>
            <person name="Mounaud S."/>
            <person name="Pasculle A.W."/>
            <person name="Nierman W.C."/>
            <person name="Driscoll E."/>
            <person name="Cumbie R."/>
            <person name="Clancy C.J."/>
            <person name="Dupont C.L."/>
        </authorList>
    </citation>
    <scope>NUCLEOTIDE SEQUENCE</scope>
    <source>
        <strain evidence="11">GL11</strain>
        <strain evidence="12">GL16</strain>
    </source>
</reference>
<evidence type="ECO:0000256" key="1">
    <source>
        <dbReference type="ARBA" id="ARBA00004141"/>
    </source>
</evidence>
<evidence type="ECO:0000256" key="6">
    <source>
        <dbReference type="ARBA" id="ARBA00022946"/>
    </source>
</evidence>
<dbReference type="EMBL" id="JAANQT010001204">
    <property type="protein sequence ID" value="KAG1306109.1"/>
    <property type="molecule type" value="Genomic_DNA"/>
</dbReference>
<dbReference type="GO" id="GO:0005743">
    <property type="term" value="C:mitochondrial inner membrane"/>
    <property type="evidence" value="ECO:0007669"/>
    <property type="project" value="UniProtKB-SubCell"/>
</dbReference>
<comment type="subcellular location">
    <subcellularLocation>
        <location evidence="1">Membrane</location>
        <topology evidence="1">Multi-pass membrane protein</topology>
    </subcellularLocation>
    <subcellularLocation>
        <location evidence="10">Mitochondrion inner membrane</location>
        <topology evidence="10">Multi-pass membrane protein</topology>
    </subcellularLocation>
</comment>
<proteinExistence type="inferred from homology"/>
<keyword evidence="13" id="KW-1185">Reference proteome</keyword>
<evidence type="ECO:0000256" key="9">
    <source>
        <dbReference type="ARBA" id="ARBA00023136"/>
    </source>
</evidence>
<dbReference type="Proteomes" id="UP000716291">
    <property type="component" value="Unassembled WGS sequence"/>
</dbReference>
<keyword evidence="10" id="KW-0496">Mitochondrion</keyword>
<dbReference type="InterPro" id="IPR039204">
    <property type="entry name" value="MRS2-like"/>
</dbReference>
<dbReference type="OrthoDB" id="10251508at2759"/>
<evidence type="ECO:0000256" key="2">
    <source>
        <dbReference type="ARBA" id="ARBA00009765"/>
    </source>
</evidence>
<evidence type="ECO:0000256" key="3">
    <source>
        <dbReference type="ARBA" id="ARBA00022448"/>
    </source>
</evidence>
<keyword evidence="6" id="KW-0809">Transit peptide</keyword>
<keyword evidence="9 10" id="KW-0472">Membrane</keyword>
<accession>A0A9P6X635</accession>
<dbReference type="GO" id="GO:0045016">
    <property type="term" value="P:mitochondrial magnesium ion transmembrane transport"/>
    <property type="evidence" value="ECO:0007669"/>
    <property type="project" value="TreeGrafter"/>
</dbReference>
<evidence type="ECO:0000256" key="4">
    <source>
        <dbReference type="ARBA" id="ARBA00022692"/>
    </source>
</evidence>
<keyword evidence="5 10" id="KW-0460">Magnesium</keyword>
<dbReference type="CDD" id="cd12823">
    <property type="entry name" value="Mrs2_Mfm1p-like"/>
    <property type="match status" value="1"/>
</dbReference>
<evidence type="ECO:0000256" key="8">
    <source>
        <dbReference type="ARBA" id="ARBA00023065"/>
    </source>
</evidence>
<dbReference type="EMBL" id="JAANIT010001939">
    <property type="protein sequence ID" value="KAG1538153.1"/>
    <property type="molecule type" value="Genomic_DNA"/>
</dbReference>
<dbReference type="PANTHER" id="PTHR13890:SF0">
    <property type="entry name" value="MAGNESIUM TRANSPORTER MRS2 HOMOLOG, MITOCHONDRIAL"/>
    <property type="match status" value="1"/>
</dbReference>
<dbReference type="Gene3D" id="2.40.128.330">
    <property type="match status" value="1"/>
</dbReference>
<dbReference type="GO" id="GO:0015095">
    <property type="term" value="F:magnesium ion transmembrane transporter activity"/>
    <property type="evidence" value="ECO:0007669"/>
    <property type="project" value="TreeGrafter"/>
</dbReference>
<keyword evidence="4 10" id="KW-0812">Transmembrane</keyword>
<feature type="transmembrane region" description="Helical" evidence="10">
    <location>
        <begin position="293"/>
        <end position="314"/>
    </location>
</feature>
<sequence length="326" mass="36636">MKLRCTEFDKHGSVKITAGEFLKSDFCQHHSLLPRDLRTIDTYSVYQKPTILVRPQAILVSIAHLKALLKSDLVVLFDTFGSTDSYNQSVFIYDLEERLKSSKESLPFEFRALEAILISATSSLQSELDVLEGPVNKLLGDLEDLADIEESMNGDKLRDLLKYSKKLAKFEQDALSIRDALEEVLDNDDDLAAMYLTDKSSGKQRAAHDHEEVELLLEAYYKQTEEIAAKASTLRQHMRSTEEIVQLILDVSRNSLMWYDIRLTIFTLSASIVGGYGALLGMNLKNYFEDDPYAFGLVTGFALLSGAGAFAVALKKLRTLAKIKPY</sequence>
<dbReference type="AlphaFoldDB" id="A0A9P6X635"/>
<name>A0A9P6X635_RHIOR</name>
<keyword evidence="7 10" id="KW-1133">Transmembrane helix</keyword>
<feature type="transmembrane region" description="Helical" evidence="10">
    <location>
        <begin position="263"/>
        <end position="281"/>
    </location>
</feature>
<evidence type="ECO:0000256" key="5">
    <source>
        <dbReference type="ARBA" id="ARBA00022842"/>
    </source>
</evidence>
<evidence type="ECO:0000313" key="11">
    <source>
        <dbReference type="EMBL" id="KAG1306109.1"/>
    </source>
</evidence>
<keyword evidence="3 10" id="KW-0813">Transport</keyword>
<keyword evidence="8 10" id="KW-0406">Ion transport</keyword>
<comment type="similarity">
    <text evidence="2 10">Belongs to the CorA metal ion transporter (MIT) (TC 1.A.35) family.</text>
</comment>
<organism evidence="11 13">
    <name type="scientific">Rhizopus oryzae</name>
    <name type="common">Mucormycosis agent</name>
    <name type="synonym">Rhizopus arrhizus var. delemar</name>
    <dbReference type="NCBI Taxonomy" id="64495"/>
    <lineage>
        <taxon>Eukaryota</taxon>
        <taxon>Fungi</taxon>
        <taxon>Fungi incertae sedis</taxon>
        <taxon>Mucoromycota</taxon>
        <taxon>Mucoromycotina</taxon>
        <taxon>Mucoromycetes</taxon>
        <taxon>Mucorales</taxon>
        <taxon>Mucorineae</taxon>
        <taxon>Rhizopodaceae</taxon>
        <taxon>Rhizopus</taxon>
    </lineage>
</organism>
<dbReference type="Pfam" id="PF22099">
    <property type="entry name" value="MRS2-like"/>
    <property type="match status" value="1"/>
</dbReference>
<evidence type="ECO:0000256" key="10">
    <source>
        <dbReference type="RuleBase" id="RU366042"/>
    </source>
</evidence>
<comment type="caution">
    <text evidence="11">The sequence shown here is derived from an EMBL/GenBank/DDBJ whole genome shotgun (WGS) entry which is preliminary data.</text>
</comment>
<dbReference type="PANTHER" id="PTHR13890">
    <property type="entry name" value="RNA SPLICING PROTEIN MRS2, MITOCHONDRIAL"/>
    <property type="match status" value="1"/>
</dbReference>